<name>A0A1G8I2P4_9RHOB</name>
<evidence type="ECO:0000313" key="2">
    <source>
        <dbReference type="Proteomes" id="UP000199093"/>
    </source>
</evidence>
<organism evidence="1 2">
    <name type="scientific">Salipiger marinus</name>
    <dbReference type="NCBI Taxonomy" id="555512"/>
    <lineage>
        <taxon>Bacteria</taxon>
        <taxon>Pseudomonadati</taxon>
        <taxon>Pseudomonadota</taxon>
        <taxon>Alphaproteobacteria</taxon>
        <taxon>Rhodobacterales</taxon>
        <taxon>Roseobacteraceae</taxon>
        <taxon>Salipiger</taxon>
    </lineage>
</organism>
<gene>
    <name evidence="1" type="ORF">SAMN04487993_1001186</name>
</gene>
<protein>
    <recommendedName>
        <fullName evidence="3">Lipoprotein</fullName>
    </recommendedName>
</protein>
<keyword evidence="2" id="KW-1185">Reference proteome</keyword>
<dbReference type="PROSITE" id="PS51257">
    <property type="entry name" value="PROKAR_LIPOPROTEIN"/>
    <property type="match status" value="1"/>
</dbReference>
<evidence type="ECO:0000313" key="1">
    <source>
        <dbReference type="EMBL" id="SDI13137.1"/>
    </source>
</evidence>
<dbReference type="AlphaFoldDB" id="A0A1G8I2P4"/>
<sequence>MKKFLIPATVIALAAACLPQDRPSATVPEGTIPAALQGQWGLVAADCEPGRDDAKGLLTVEPERLVFYESRATLGEVTEATPSRIAARFNFSGEGMTWSRDILLEQSGDTLTRRETGEGAIPEPLVYTRCP</sequence>
<dbReference type="EMBL" id="FNEJ01000001">
    <property type="protein sequence ID" value="SDI13137.1"/>
    <property type="molecule type" value="Genomic_DNA"/>
</dbReference>
<accession>A0A1G8I2P4</accession>
<reference evidence="1 2" key="1">
    <citation type="submission" date="2016-10" db="EMBL/GenBank/DDBJ databases">
        <authorList>
            <person name="de Groot N.N."/>
        </authorList>
    </citation>
    <scope>NUCLEOTIDE SEQUENCE [LARGE SCALE GENOMIC DNA]</scope>
    <source>
        <strain evidence="1 2">DSM 26424</strain>
    </source>
</reference>
<dbReference type="Proteomes" id="UP000199093">
    <property type="component" value="Unassembled WGS sequence"/>
</dbReference>
<proteinExistence type="predicted"/>
<evidence type="ECO:0008006" key="3">
    <source>
        <dbReference type="Google" id="ProtNLM"/>
    </source>
</evidence>
<dbReference type="STRING" id="555512.SAMN04487993_1001186"/>
<dbReference type="RefSeq" id="WP_242656609.1">
    <property type="nucleotide sequence ID" value="NZ_FNEJ01000001.1"/>
</dbReference>